<dbReference type="EC" id="1.3.1.44" evidence="3"/>
<evidence type="ECO:0000259" key="12">
    <source>
        <dbReference type="Pfam" id="PF12241"/>
    </source>
</evidence>
<dbReference type="GO" id="GO:0050343">
    <property type="term" value="F:trans-2-enoyl-CoA reductase (NADH) activity"/>
    <property type="evidence" value="ECO:0007669"/>
    <property type="project" value="UniProtKB-EC"/>
</dbReference>
<dbReference type="Proteomes" id="UP001519309">
    <property type="component" value="Unassembled WGS sequence"/>
</dbReference>
<evidence type="ECO:0000256" key="2">
    <source>
        <dbReference type="ARBA" id="ARBA00011245"/>
    </source>
</evidence>
<sequence>MSTQGAEPNVPEVVERSKIATTLLCRTRPVPAPAALKTCRTRQTSAVVVSYSGQPKDRSLVNQRVISPRNRGFLFLDSHPAGCRELVNGMWRDIPAAEAEPTGDGPVAVVIGSSAGYGLAATLAGLKRAGIRGIGVCFEKAHSARRTATAGWYRTAATRDLAHAASRDMVFLNGDAFSDAIKDQVADLLQERFQGRLDYLIYSVAAPRRTDPDTGATYASAIKPIGTAHRTKTLVFDADGNPDVREVETEPALGDDIEQTVAVMGGIDWERWIDHLAERGLLAEGFTTAALSYIGSPLTAPIYREGTIGAAKAHLEATARALDARLAQLVSGRAVTSVNGAAVTQSSTAVPGIALYTGLLRGVLGDSLIPPTVQLADLWDQLTGTTALILDSEGRVRLDRWELAEEVQQAVAERWDRATTDTIGDLADLDWFRGEVQRLYGFAVPGIDYTAPIEIDTPWPHTA</sequence>
<evidence type="ECO:0000259" key="13">
    <source>
        <dbReference type="Pfam" id="PF12242"/>
    </source>
</evidence>
<keyword evidence="4" id="KW-0444">Lipid biosynthesis</keyword>
<accession>A0ABS4M7B3</accession>
<dbReference type="PANTHER" id="PTHR37480">
    <property type="entry name" value="ENOYL-[ACYL-CARRIER-PROTEIN] REDUCTASE [NADH]"/>
    <property type="match status" value="1"/>
</dbReference>
<comment type="caution">
    <text evidence="14">The sequence shown here is derived from an EMBL/GenBank/DDBJ whole genome shotgun (WGS) entry which is preliminary data.</text>
</comment>
<feature type="domain" description="Enoyl reductase FAD binding" evidence="11">
    <location>
        <begin position="390"/>
        <end position="452"/>
    </location>
</feature>
<dbReference type="Pfam" id="PF12242">
    <property type="entry name" value="Eno-Rase_NADH_b"/>
    <property type="match status" value="1"/>
</dbReference>
<evidence type="ECO:0000256" key="1">
    <source>
        <dbReference type="ARBA" id="ARBA00005189"/>
    </source>
</evidence>
<keyword evidence="5" id="KW-0276">Fatty acid metabolism</keyword>
<evidence type="ECO:0000313" key="15">
    <source>
        <dbReference type="Proteomes" id="UP001519309"/>
    </source>
</evidence>
<protein>
    <recommendedName>
        <fullName evidence="3">trans-2-enoyl-CoA reductase (NAD(+))</fullName>
        <ecNumber evidence="3">1.3.1.44</ecNumber>
    </recommendedName>
</protein>
<keyword evidence="8" id="KW-0443">Lipid metabolism</keyword>
<evidence type="ECO:0000256" key="7">
    <source>
        <dbReference type="ARBA" id="ARBA00023027"/>
    </source>
</evidence>
<keyword evidence="7" id="KW-0520">NAD</keyword>
<evidence type="ECO:0000256" key="8">
    <source>
        <dbReference type="ARBA" id="ARBA00023098"/>
    </source>
</evidence>
<dbReference type="EMBL" id="JAGGLP010000028">
    <property type="protein sequence ID" value="MBP2055276.1"/>
    <property type="molecule type" value="Genomic_DNA"/>
</dbReference>
<dbReference type="Gene3D" id="3.40.50.720">
    <property type="entry name" value="NAD(P)-binding Rossmann-like Domain"/>
    <property type="match status" value="1"/>
</dbReference>
<evidence type="ECO:0000256" key="5">
    <source>
        <dbReference type="ARBA" id="ARBA00022832"/>
    </source>
</evidence>
<evidence type="ECO:0000259" key="11">
    <source>
        <dbReference type="Pfam" id="PF07055"/>
    </source>
</evidence>
<keyword evidence="15" id="KW-1185">Reference proteome</keyword>
<dbReference type="Pfam" id="PF12241">
    <property type="entry name" value="Enoyl_reductase"/>
    <property type="match status" value="1"/>
</dbReference>
<comment type="subunit">
    <text evidence="2">Monomer.</text>
</comment>
<dbReference type="InterPro" id="IPR024910">
    <property type="entry name" value="Enoyl-CoA_Rdtase_cat_dom"/>
</dbReference>
<organism evidence="14 15">
    <name type="scientific">Streptomyces griseochromogenes</name>
    <dbReference type="NCBI Taxonomy" id="68214"/>
    <lineage>
        <taxon>Bacteria</taxon>
        <taxon>Bacillati</taxon>
        <taxon>Actinomycetota</taxon>
        <taxon>Actinomycetes</taxon>
        <taxon>Kitasatosporales</taxon>
        <taxon>Streptomycetaceae</taxon>
        <taxon>Streptomyces</taxon>
    </lineage>
</organism>
<dbReference type="InterPro" id="IPR024906">
    <property type="entry name" value="Eno_Rdtase_FAD-bd_dom"/>
</dbReference>
<feature type="domain" description="Trans-2-enoyl-CoA reductase-like NAD(P)H binding" evidence="13">
    <location>
        <begin position="65"/>
        <end position="143"/>
    </location>
</feature>
<name>A0ABS4M7B3_9ACTN</name>
<proteinExistence type="predicted"/>
<evidence type="ECO:0000256" key="10">
    <source>
        <dbReference type="ARBA" id="ARBA00048302"/>
    </source>
</evidence>
<keyword evidence="6 14" id="KW-0560">Oxidoreductase</keyword>
<comment type="pathway">
    <text evidence="1">Lipid metabolism.</text>
</comment>
<gene>
    <name evidence="14" type="ORF">J2Z21_008290</name>
</gene>
<evidence type="ECO:0000256" key="9">
    <source>
        <dbReference type="ARBA" id="ARBA00023160"/>
    </source>
</evidence>
<dbReference type="PANTHER" id="PTHR37480:SF1">
    <property type="entry name" value="ENOYL-[ACYL-CARRIER-PROTEIN] REDUCTASE [NADH]"/>
    <property type="match status" value="1"/>
</dbReference>
<evidence type="ECO:0000256" key="4">
    <source>
        <dbReference type="ARBA" id="ARBA00022516"/>
    </source>
</evidence>
<evidence type="ECO:0000256" key="3">
    <source>
        <dbReference type="ARBA" id="ARBA00011983"/>
    </source>
</evidence>
<dbReference type="InterPro" id="IPR050048">
    <property type="entry name" value="FabV-like_NADH_b"/>
</dbReference>
<reference evidence="14 15" key="1">
    <citation type="submission" date="2021-03" db="EMBL/GenBank/DDBJ databases">
        <title>Genomic Encyclopedia of Type Strains, Phase IV (KMG-IV): sequencing the most valuable type-strain genomes for metagenomic binning, comparative biology and taxonomic classification.</title>
        <authorList>
            <person name="Goeker M."/>
        </authorList>
    </citation>
    <scope>NUCLEOTIDE SEQUENCE [LARGE SCALE GENOMIC DNA]</scope>
    <source>
        <strain evidence="14 15">DSM 40499</strain>
    </source>
</reference>
<evidence type="ECO:0000313" key="14">
    <source>
        <dbReference type="EMBL" id="MBP2055276.1"/>
    </source>
</evidence>
<dbReference type="Pfam" id="PF07055">
    <property type="entry name" value="Eno-Rase_FAD_bd"/>
    <property type="match status" value="1"/>
</dbReference>
<keyword evidence="9" id="KW-0275">Fatty acid biosynthesis</keyword>
<evidence type="ECO:0000256" key="6">
    <source>
        <dbReference type="ARBA" id="ARBA00023002"/>
    </source>
</evidence>
<dbReference type="NCBIfam" id="NF010177">
    <property type="entry name" value="PRK13656.1"/>
    <property type="match status" value="1"/>
</dbReference>
<dbReference type="InterPro" id="IPR010758">
    <property type="entry name" value="Trans-2-enoyl-CoA_reductase"/>
</dbReference>
<comment type="catalytic activity">
    <reaction evidence="10">
        <text>a 2,3-saturated acyl-CoA + NAD(+) = a (2E)-enoyl-CoA + NADH + H(+)</text>
        <dbReference type="Rhea" id="RHEA:18177"/>
        <dbReference type="ChEBI" id="CHEBI:15378"/>
        <dbReference type="ChEBI" id="CHEBI:57540"/>
        <dbReference type="ChEBI" id="CHEBI:57945"/>
        <dbReference type="ChEBI" id="CHEBI:58856"/>
        <dbReference type="ChEBI" id="CHEBI:65111"/>
        <dbReference type="EC" id="1.3.1.44"/>
    </reaction>
</comment>
<feature type="domain" description="Trans-2-enoyl-CoA reductase catalytic" evidence="12">
    <location>
        <begin position="146"/>
        <end position="367"/>
    </location>
</feature>
<dbReference type="GO" id="GO:0004318">
    <property type="term" value="F:enoyl-[acyl-carrier-protein] reductase (NADH) activity"/>
    <property type="evidence" value="ECO:0007669"/>
    <property type="project" value="UniProtKB-EC"/>
</dbReference>